<keyword evidence="11" id="KW-1185">Reference proteome</keyword>
<feature type="transmembrane region" description="Helical" evidence="8">
    <location>
        <begin position="12"/>
        <end position="34"/>
    </location>
</feature>
<organism evidence="10 11">
    <name type="scientific">Anaeromicrobium sediminis</name>
    <dbReference type="NCBI Taxonomy" id="1478221"/>
    <lineage>
        <taxon>Bacteria</taxon>
        <taxon>Bacillati</taxon>
        <taxon>Bacillota</taxon>
        <taxon>Clostridia</taxon>
        <taxon>Peptostreptococcales</taxon>
        <taxon>Thermotaleaceae</taxon>
        <taxon>Anaeromicrobium</taxon>
    </lineage>
</organism>
<dbReference type="PANTHER" id="PTHR33908:SF11">
    <property type="entry name" value="MEMBRANE PROTEIN"/>
    <property type="match status" value="1"/>
</dbReference>
<dbReference type="AlphaFoldDB" id="A0A267MMJ4"/>
<accession>A0A267MMJ4</accession>
<dbReference type="GO" id="GO:0005886">
    <property type="term" value="C:plasma membrane"/>
    <property type="evidence" value="ECO:0007669"/>
    <property type="project" value="UniProtKB-SubCell"/>
</dbReference>
<keyword evidence="5 8" id="KW-0812">Transmembrane</keyword>
<feature type="transmembrane region" description="Helical" evidence="8">
    <location>
        <begin position="340"/>
        <end position="360"/>
    </location>
</feature>
<feature type="transmembrane region" description="Helical" evidence="8">
    <location>
        <begin position="194"/>
        <end position="210"/>
    </location>
</feature>
<protein>
    <recommendedName>
        <fullName evidence="9">Glycosyltransferase RgtA/B/C/D-like domain-containing protein</fullName>
    </recommendedName>
</protein>
<proteinExistence type="predicted"/>
<keyword evidence="3" id="KW-0328">Glycosyltransferase</keyword>
<keyword evidence="6 8" id="KW-1133">Transmembrane helix</keyword>
<feature type="transmembrane region" description="Helical" evidence="8">
    <location>
        <begin position="124"/>
        <end position="142"/>
    </location>
</feature>
<dbReference type="OrthoDB" id="369463at2"/>
<evidence type="ECO:0000313" key="10">
    <source>
        <dbReference type="EMBL" id="PAB60033.1"/>
    </source>
</evidence>
<evidence type="ECO:0000256" key="1">
    <source>
        <dbReference type="ARBA" id="ARBA00004651"/>
    </source>
</evidence>
<reference evidence="10 11" key="1">
    <citation type="submission" date="2017-06" db="EMBL/GenBank/DDBJ databases">
        <title>Draft genome sequence of anaerobic fermentative bacterium Anaeromicrobium sediminis DY2726D isolated from West Pacific Ocean sediments.</title>
        <authorList>
            <person name="Zeng X."/>
        </authorList>
    </citation>
    <scope>NUCLEOTIDE SEQUENCE [LARGE SCALE GENOMIC DNA]</scope>
    <source>
        <strain evidence="10 11">DY2726D</strain>
    </source>
</reference>
<keyword evidence="4" id="KW-0808">Transferase</keyword>
<dbReference type="GO" id="GO:0009103">
    <property type="term" value="P:lipopolysaccharide biosynthetic process"/>
    <property type="evidence" value="ECO:0007669"/>
    <property type="project" value="UniProtKB-ARBA"/>
</dbReference>
<dbReference type="RefSeq" id="WP_095132210.1">
    <property type="nucleotide sequence ID" value="NZ_NIBG01000004.1"/>
</dbReference>
<comment type="subcellular location">
    <subcellularLocation>
        <location evidence="1">Cell membrane</location>
        <topology evidence="1">Multi-pass membrane protein</topology>
    </subcellularLocation>
</comment>
<sequence length="530" mass="62619">MELFKRKPIEAYWVDVHSYVGILIYGIISGFYLVKFPFVHSDESWLSGLSRNMIEKDSLKVTETFFDLYPRNPHGIKILFHKIQMIFMSIFSYDIWTFRLISLISSLIGLCIFYLIIRKSNMKPIYSFFITLTLGLNIQFIYASHFARQEAIILLGIIINYLFLFRNIKENRLINIIMMAISTGLLIGVHPNSFVVGAMFICSLFYLVLMKDKNSFKSMFTYFIGVGIFGAIFLFISLKLDPNFFSNYMSYGKTLNVDAPTVTRAMGIIMFYKKLFTRSLGTYYLPSIKMDFILFIGLILWSTYNYLKDKSTRIHLGVVLLNIIGYNLATFLIGRYNQTSIIFLYPSMFLLLSINLKSLYSNSEKKIVYIILCLFVATTVNSYMNLKDINYNNYYDYIKRVSSSIPHNKKVLANLNTEYGFNNNQLYDYRNLNHLKENNMVFKEYIISREIEYIVYSNEMDYIMRNRPKFNTLYGDISFYYEDMKSFLENKCILIDEFEDSTYGIRINKYIDEGIWTIKIYRVKDHYKYR</sequence>
<evidence type="ECO:0000313" key="11">
    <source>
        <dbReference type="Proteomes" id="UP000216024"/>
    </source>
</evidence>
<feature type="transmembrane region" description="Helical" evidence="8">
    <location>
        <begin position="222"/>
        <end position="240"/>
    </location>
</feature>
<feature type="transmembrane region" description="Helical" evidence="8">
    <location>
        <begin position="314"/>
        <end position="334"/>
    </location>
</feature>
<feature type="transmembrane region" description="Helical" evidence="8">
    <location>
        <begin position="95"/>
        <end position="117"/>
    </location>
</feature>
<keyword evidence="2" id="KW-1003">Cell membrane</keyword>
<dbReference type="PANTHER" id="PTHR33908">
    <property type="entry name" value="MANNOSYLTRANSFERASE YKCB-RELATED"/>
    <property type="match status" value="1"/>
</dbReference>
<evidence type="ECO:0000256" key="4">
    <source>
        <dbReference type="ARBA" id="ARBA00022679"/>
    </source>
</evidence>
<evidence type="ECO:0000256" key="2">
    <source>
        <dbReference type="ARBA" id="ARBA00022475"/>
    </source>
</evidence>
<dbReference type="EMBL" id="NIBG01000004">
    <property type="protein sequence ID" value="PAB60033.1"/>
    <property type="molecule type" value="Genomic_DNA"/>
</dbReference>
<evidence type="ECO:0000256" key="7">
    <source>
        <dbReference type="ARBA" id="ARBA00023136"/>
    </source>
</evidence>
<name>A0A267MMJ4_9FIRM</name>
<evidence type="ECO:0000256" key="5">
    <source>
        <dbReference type="ARBA" id="ARBA00022692"/>
    </source>
</evidence>
<dbReference type="InterPro" id="IPR038731">
    <property type="entry name" value="RgtA/B/C-like"/>
</dbReference>
<comment type="caution">
    <text evidence="10">The sequence shown here is derived from an EMBL/GenBank/DDBJ whole genome shotgun (WGS) entry which is preliminary data.</text>
</comment>
<dbReference type="Pfam" id="PF13231">
    <property type="entry name" value="PMT_2"/>
    <property type="match status" value="1"/>
</dbReference>
<dbReference type="GO" id="GO:0016763">
    <property type="term" value="F:pentosyltransferase activity"/>
    <property type="evidence" value="ECO:0007669"/>
    <property type="project" value="TreeGrafter"/>
</dbReference>
<gene>
    <name evidence="10" type="ORF">CCE28_06565</name>
</gene>
<dbReference type="Proteomes" id="UP000216024">
    <property type="component" value="Unassembled WGS sequence"/>
</dbReference>
<feature type="transmembrane region" description="Helical" evidence="8">
    <location>
        <begin position="148"/>
        <end position="165"/>
    </location>
</feature>
<feature type="domain" description="Glycosyltransferase RgtA/B/C/D-like" evidence="9">
    <location>
        <begin position="83"/>
        <end position="233"/>
    </location>
</feature>
<evidence type="ECO:0000259" key="9">
    <source>
        <dbReference type="Pfam" id="PF13231"/>
    </source>
</evidence>
<feature type="transmembrane region" description="Helical" evidence="8">
    <location>
        <begin position="367"/>
        <end position="384"/>
    </location>
</feature>
<evidence type="ECO:0000256" key="3">
    <source>
        <dbReference type="ARBA" id="ARBA00022676"/>
    </source>
</evidence>
<evidence type="ECO:0000256" key="8">
    <source>
        <dbReference type="SAM" id="Phobius"/>
    </source>
</evidence>
<evidence type="ECO:0000256" key="6">
    <source>
        <dbReference type="ARBA" id="ARBA00022989"/>
    </source>
</evidence>
<dbReference type="InterPro" id="IPR050297">
    <property type="entry name" value="LipidA_mod_glycosyltrf_83"/>
</dbReference>
<feature type="transmembrane region" description="Helical" evidence="8">
    <location>
        <begin position="283"/>
        <end position="302"/>
    </location>
</feature>
<keyword evidence="7 8" id="KW-0472">Membrane</keyword>